<evidence type="ECO:0000256" key="2">
    <source>
        <dbReference type="ARBA" id="ARBA00022630"/>
    </source>
</evidence>
<reference evidence="6" key="2">
    <citation type="submission" date="2023-01" db="EMBL/GenBank/DDBJ databases">
        <authorList>
            <person name="Sun Q."/>
            <person name="Evtushenko L."/>
        </authorList>
    </citation>
    <scope>NUCLEOTIDE SEQUENCE</scope>
    <source>
        <strain evidence="6">VKM Ac-1069</strain>
    </source>
</reference>
<sequence>MAQYDGRLRFGAFVPPHHKVGLDPTVGLENDLTLIEHLDRLGYAEAWIGEHHSSGVETIASPEVMIAVASQRTTHIKLGTGVSSLPYHHPFMLADRIVMLDHLTRGRTMFGVGPGQLLEDASMLGIDPSTQRPRMEESLDVILRLFRGETVTEKTDWFTCQDAVLQLAPYSDFDIAVAGAISPSGPKLAGIHGTGLLSLAASDPVGTERLAEHWAIVEHEAATAGHTVSRANWRLMGPMHVAETREQARKDMEYGLCWLMESLSHVTPTGLDRFDDVDHIIGYLNDTGRGVIGTPDMAAAHVQRLIDASGGFGCFLFRDSDYAPFPAKLRSYQLFAEEVAPRFNGRLKSVEASNRRVFDSKGAGVTATERSQAEAAARYAQRRKG</sequence>
<dbReference type="RefSeq" id="WP_037053683.1">
    <property type="nucleotide sequence ID" value="NZ_BAAAUZ010000075.1"/>
</dbReference>
<organism evidence="6 7">
    <name type="scientific">Pseudonocardia halophobica</name>
    <dbReference type="NCBI Taxonomy" id="29401"/>
    <lineage>
        <taxon>Bacteria</taxon>
        <taxon>Bacillati</taxon>
        <taxon>Actinomycetota</taxon>
        <taxon>Actinomycetes</taxon>
        <taxon>Pseudonocardiales</taxon>
        <taxon>Pseudonocardiaceae</taxon>
        <taxon>Pseudonocardia</taxon>
    </lineage>
</organism>
<comment type="caution">
    <text evidence="6">The sequence shown here is derived from an EMBL/GenBank/DDBJ whole genome shotgun (WGS) entry which is preliminary data.</text>
</comment>
<dbReference type="PANTHER" id="PTHR30137">
    <property type="entry name" value="LUCIFERASE-LIKE MONOOXYGENASE"/>
    <property type="match status" value="1"/>
</dbReference>
<evidence type="ECO:0000313" key="7">
    <source>
        <dbReference type="Proteomes" id="UP001143463"/>
    </source>
</evidence>
<evidence type="ECO:0000259" key="5">
    <source>
        <dbReference type="Pfam" id="PF00296"/>
    </source>
</evidence>
<dbReference type="EMBL" id="BSFQ01000057">
    <property type="protein sequence ID" value="GLL15828.1"/>
    <property type="molecule type" value="Genomic_DNA"/>
</dbReference>
<dbReference type="GO" id="GO:0016705">
    <property type="term" value="F:oxidoreductase activity, acting on paired donors, with incorporation or reduction of molecular oxygen"/>
    <property type="evidence" value="ECO:0007669"/>
    <property type="project" value="InterPro"/>
</dbReference>
<protein>
    <submittedName>
        <fullName evidence="6">Limonene 1,2-monooxygenase</fullName>
    </submittedName>
</protein>
<dbReference type="GO" id="GO:0005829">
    <property type="term" value="C:cytosol"/>
    <property type="evidence" value="ECO:0007669"/>
    <property type="project" value="TreeGrafter"/>
</dbReference>
<reference evidence="6" key="1">
    <citation type="journal article" date="2014" name="Int. J. Syst. Evol. Microbiol.">
        <title>Complete genome sequence of Corynebacterium casei LMG S-19264T (=DSM 44701T), isolated from a smear-ripened cheese.</title>
        <authorList>
            <consortium name="US DOE Joint Genome Institute (JGI-PGF)"/>
            <person name="Walter F."/>
            <person name="Albersmeier A."/>
            <person name="Kalinowski J."/>
            <person name="Ruckert C."/>
        </authorList>
    </citation>
    <scope>NUCLEOTIDE SEQUENCE</scope>
    <source>
        <strain evidence="6">VKM Ac-1069</strain>
    </source>
</reference>
<keyword evidence="7" id="KW-1185">Reference proteome</keyword>
<comment type="similarity">
    <text evidence="1">Belongs to the bacterial luciferase oxidoreductase family.</text>
</comment>
<keyword evidence="2" id="KW-0285">Flavoprotein</keyword>
<dbReference type="PANTHER" id="PTHR30137:SF16">
    <property type="entry name" value="BLL0895 PROTEIN"/>
    <property type="match status" value="1"/>
</dbReference>
<gene>
    <name evidence="6" type="ORF">GCM10017577_69820</name>
</gene>
<dbReference type="InterPro" id="IPR011251">
    <property type="entry name" value="Luciferase-like_dom"/>
</dbReference>
<feature type="domain" description="Luciferase-like" evidence="5">
    <location>
        <begin position="9"/>
        <end position="255"/>
    </location>
</feature>
<evidence type="ECO:0000256" key="3">
    <source>
        <dbReference type="ARBA" id="ARBA00023002"/>
    </source>
</evidence>
<dbReference type="Pfam" id="PF00296">
    <property type="entry name" value="Bac_luciferase"/>
    <property type="match status" value="1"/>
</dbReference>
<accession>A0A9W6P0X5</accession>
<dbReference type="AlphaFoldDB" id="A0A9W6P0X5"/>
<keyword evidence="4" id="KW-0503">Monooxygenase</keyword>
<dbReference type="InterPro" id="IPR036661">
    <property type="entry name" value="Luciferase-like_sf"/>
</dbReference>
<dbReference type="GO" id="GO:0004497">
    <property type="term" value="F:monooxygenase activity"/>
    <property type="evidence" value="ECO:0007669"/>
    <property type="project" value="UniProtKB-KW"/>
</dbReference>
<name>A0A9W6P0X5_9PSEU</name>
<proteinExistence type="inferred from homology"/>
<dbReference type="Proteomes" id="UP001143463">
    <property type="component" value="Unassembled WGS sequence"/>
</dbReference>
<dbReference type="SUPFAM" id="SSF51679">
    <property type="entry name" value="Bacterial luciferase-like"/>
    <property type="match status" value="1"/>
</dbReference>
<evidence type="ECO:0000313" key="6">
    <source>
        <dbReference type="EMBL" id="GLL15828.1"/>
    </source>
</evidence>
<dbReference type="InterPro" id="IPR050766">
    <property type="entry name" value="Bact_Lucif_Oxidored"/>
</dbReference>
<dbReference type="Gene3D" id="3.20.20.30">
    <property type="entry name" value="Luciferase-like domain"/>
    <property type="match status" value="1"/>
</dbReference>
<evidence type="ECO:0000256" key="4">
    <source>
        <dbReference type="ARBA" id="ARBA00023033"/>
    </source>
</evidence>
<evidence type="ECO:0000256" key="1">
    <source>
        <dbReference type="ARBA" id="ARBA00010426"/>
    </source>
</evidence>
<keyword evidence="3" id="KW-0560">Oxidoreductase</keyword>